<feature type="compositionally biased region" description="Polar residues" evidence="1">
    <location>
        <begin position="1"/>
        <end position="10"/>
    </location>
</feature>
<evidence type="ECO:0000313" key="4">
    <source>
        <dbReference type="Proteomes" id="UP000663853"/>
    </source>
</evidence>
<dbReference type="InterPro" id="IPR003779">
    <property type="entry name" value="CMD-like"/>
</dbReference>
<evidence type="ECO:0000313" key="3">
    <source>
        <dbReference type="EMBL" id="CAE6457261.1"/>
    </source>
</evidence>
<feature type="region of interest" description="Disordered" evidence="1">
    <location>
        <begin position="1"/>
        <end position="31"/>
    </location>
</feature>
<dbReference type="PANTHER" id="PTHR34846:SF11">
    <property type="entry name" value="4-CARBOXYMUCONOLACTONE DECARBOXYLASE FAMILY PROTEIN (AFU_ORTHOLOGUE AFUA_6G11590)"/>
    <property type="match status" value="1"/>
</dbReference>
<dbReference type="GO" id="GO:0051920">
    <property type="term" value="F:peroxiredoxin activity"/>
    <property type="evidence" value="ECO:0007669"/>
    <property type="project" value="InterPro"/>
</dbReference>
<dbReference type="EMBL" id="CAJMXA010001291">
    <property type="protein sequence ID" value="CAE6457261.1"/>
    <property type="molecule type" value="Genomic_DNA"/>
</dbReference>
<accession>A0A8H3BGM9</accession>
<dbReference type="SUPFAM" id="SSF69118">
    <property type="entry name" value="AhpD-like"/>
    <property type="match status" value="1"/>
</dbReference>
<protein>
    <recommendedName>
        <fullName evidence="2">Carboxymuconolactone decarboxylase-like domain-containing protein</fullName>
    </recommendedName>
</protein>
<organism evidence="3 4">
    <name type="scientific">Rhizoctonia solani</name>
    <dbReference type="NCBI Taxonomy" id="456999"/>
    <lineage>
        <taxon>Eukaryota</taxon>
        <taxon>Fungi</taxon>
        <taxon>Dikarya</taxon>
        <taxon>Basidiomycota</taxon>
        <taxon>Agaricomycotina</taxon>
        <taxon>Agaricomycetes</taxon>
        <taxon>Cantharellales</taxon>
        <taxon>Ceratobasidiaceae</taxon>
        <taxon>Rhizoctonia</taxon>
    </lineage>
</organism>
<dbReference type="Proteomes" id="UP000663853">
    <property type="component" value="Unassembled WGS sequence"/>
</dbReference>
<reference evidence="3" key="1">
    <citation type="submission" date="2021-01" db="EMBL/GenBank/DDBJ databases">
        <authorList>
            <person name="Kaushik A."/>
        </authorList>
    </citation>
    <scope>NUCLEOTIDE SEQUENCE</scope>
    <source>
        <strain evidence="3">AG6-10EEA</strain>
    </source>
</reference>
<dbReference type="Pfam" id="PF02627">
    <property type="entry name" value="CMD"/>
    <property type="match status" value="1"/>
</dbReference>
<dbReference type="Gene3D" id="1.20.1290.10">
    <property type="entry name" value="AhpD-like"/>
    <property type="match status" value="1"/>
</dbReference>
<sequence length="205" mass="22375">MQVIEAQNTGSSSSSSLSQRIPSVDPEPGTNALADSIRAQQNGSLRALDMALLNSPQFTIGWNSLFRQIRYNSTVPGDIRELAILRVGAIQGAAYEWQQHEPVGRAEGLTSQQLKLIRDPSFSPYGEMASSIFTLKQIAALKFTDASTRNSHVYDDTWSALAEQFPDPQQITELALTVAAYNFVSRFLLAVNVGGVAEAQVPYPE</sequence>
<dbReference type="InterPro" id="IPR029032">
    <property type="entry name" value="AhpD-like"/>
</dbReference>
<evidence type="ECO:0000259" key="2">
    <source>
        <dbReference type="Pfam" id="PF02627"/>
    </source>
</evidence>
<comment type="caution">
    <text evidence="3">The sequence shown here is derived from an EMBL/GenBank/DDBJ whole genome shotgun (WGS) entry which is preliminary data.</text>
</comment>
<gene>
    <name evidence="3" type="ORF">RDB_LOCUS57332</name>
</gene>
<dbReference type="PANTHER" id="PTHR34846">
    <property type="entry name" value="4-CARBOXYMUCONOLACTONE DECARBOXYLASE FAMILY PROTEIN (AFU_ORTHOLOGUE AFUA_6G11590)"/>
    <property type="match status" value="1"/>
</dbReference>
<feature type="domain" description="Carboxymuconolactone decarboxylase-like" evidence="2">
    <location>
        <begin position="56"/>
        <end position="117"/>
    </location>
</feature>
<evidence type="ECO:0000256" key="1">
    <source>
        <dbReference type="SAM" id="MobiDB-lite"/>
    </source>
</evidence>
<name>A0A8H3BGM9_9AGAM</name>
<proteinExistence type="predicted"/>
<dbReference type="AlphaFoldDB" id="A0A8H3BGM9"/>